<feature type="compositionally biased region" description="Acidic residues" evidence="1">
    <location>
        <begin position="93"/>
        <end position="103"/>
    </location>
</feature>
<gene>
    <name evidence="2" type="ORF">G8759_11965</name>
</gene>
<proteinExistence type="predicted"/>
<feature type="region of interest" description="Disordered" evidence="1">
    <location>
        <begin position="1"/>
        <end position="152"/>
    </location>
</feature>
<accession>A0A6G9ALD5</accession>
<feature type="compositionally biased region" description="Polar residues" evidence="1">
    <location>
        <begin position="129"/>
        <end position="139"/>
    </location>
</feature>
<dbReference type="KEGG" id="spib:G8759_11965"/>
<organism evidence="2 3">
    <name type="scientific">Spirosoma aureum</name>
    <dbReference type="NCBI Taxonomy" id="2692134"/>
    <lineage>
        <taxon>Bacteria</taxon>
        <taxon>Pseudomonadati</taxon>
        <taxon>Bacteroidota</taxon>
        <taxon>Cytophagia</taxon>
        <taxon>Cytophagales</taxon>
        <taxon>Cytophagaceae</taxon>
        <taxon>Spirosoma</taxon>
    </lineage>
</organism>
<reference evidence="2 3" key="1">
    <citation type="submission" date="2020-03" db="EMBL/GenBank/DDBJ databases">
        <authorList>
            <person name="Kim M.K."/>
        </authorList>
    </citation>
    <scope>NUCLEOTIDE SEQUENCE [LARGE SCALE GENOMIC DNA]</scope>
    <source>
        <strain evidence="2 3">BT328</strain>
    </source>
</reference>
<dbReference type="AlphaFoldDB" id="A0A6G9ALD5"/>
<feature type="compositionally biased region" description="Basic and acidic residues" evidence="1">
    <location>
        <begin position="141"/>
        <end position="152"/>
    </location>
</feature>
<evidence type="ECO:0000313" key="3">
    <source>
        <dbReference type="Proteomes" id="UP000501802"/>
    </source>
</evidence>
<name>A0A6G9ALD5_9BACT</name>
<dbReference type="Proteomes" id="UP000501802">
    <property type="component" value="Chromosome"/>
</dbReference>
<dbReference type="EMBL" id="CP050063">
    <property type="protein sequence ID" value="QIP13292.1"/>
    <property type="molecule type" value="Genomic_DNA"/>
</dbReference>
<feature type="compositionally biased region" description="Polar residues" evidence="1">
    <location>
        <begin position="106"/>
        <end position="119"/>
    </location>
</feature>
<feature type="compositionally biased region" description="Polar residues" evidence="1">
    <location>
        <begin position="13"/>
        <end position="22"/>
    </location>
</feature>
<sequence length="152" mass="16276">MSVSSKSRKESTESYAAQQMHNTMGIAPELAQLNDKNLDNELPSRVASSSDTDVPGDVEEAEARAATEDNQPTAADVEEAKRASWGQPPLSVDADDASTDEDNPMTAYQQPTNDTTVSDSGKVADADWNRSTSESSVPVNRTDEPDRTLGNS</sequence>
<keyword evidence="3" id="KW-1185">Reference proteome</keyword>
<evidence type="ECO:0000313" key="2">
    <source>
        <dbReference type="EMBL" id="QIP13292.1"/>
    </source>
</evidence>
<protein>
    <submittedName>
        <fullName evidence="2">Uncharacterized protein</fullName>
    </submittedName>
</protein>
<evidence type="ECO:0000256" key="1">
    <source>
        <dbReference type="SAM" id="MobiDB-lite"/>
    </source>
</evidence>
<dbReference type="RefSeq" id="WP_167208218.1">
    <property type="nucleotide sequence ID" value="NZ_CP050063.1"/>
</dbReference>